<keyword evidence="10 12" id="KW-0675">Receptor</keyword>
<evidence type="ECO:0000313" key="16">
    <source>
        <dbReference type="Proteomes" id="UP000028990"/>
    </source>
</evidence>
<keyword evidence="16" id="KW-1185">Reference proteome</keyword>
<keyword evidence="8 12" id="KW-0297">G-protein coupled receptor</keyword>
<feature type="domain" description="G-protein coupled receptors family 1 profile" evidence="14">
    <location>
        <begin position="53"/>
        <end position="302"/>
    </location>
</feature>
<feature type="transmembrane region" description="Helical" evidence="13">
    <location>
        <begin position="114"/>
        <end position="132"/>
    </location>
</feature>
<keyword evidence="5 12" id="KW-0812">Transmembrane</keyword>
<keyword evidence="6 13" id="KW-0552">Olfaction</keyword>
<dbReference type="InterPro" id="IPR000276">
    <property type="entry name" value="GPCR_Rhodpsn"/>
</dbReference>
<feature type="transmembrane region" description="Helical" evidence="13">
    <location>
        <begin position="153"/>
        <end position="173"/>
    </location>
</feature>
<dbReference type="InterPro" id="IPR000725">
    <property type="entry name" value="Olfact_rcpt"/>
</dbReference>
<keyword evidence="4 13" id="KW-0716">Sensory transduction</keyword>
<evidence type="ECO:0000256" key="13">
    <source>
        <dbReference type="RuleBase" id="RU363047"/>
    </source>
</evidence>
<dbReference type="STRING" id="885580.ENSFDAP00000011963"/>
<protein>
    <recommendedName>
        <fullName evidence="13">Olfactory receptor</fullName>
    </recommendedName>
</protein>
<evidence type="ECO:0000313" key="15">
    <source>
        <dbReference type="EMBL" id="KFO18048.1"/>
    </source>
</evidence>
<evidence type="ECO:0000256" key="9">
    <source>
        <dbReference type="ARBA" id="ARBA00023136"/>
    </source>
</evidence>
<dbReference type="FunFam" id="1.20.1070.10:FF:000037">
    <property type="entry name" value="Olfactory receptor"/>
    <property type="match status" value="1"/>
</dbReference>
<feature type="transmembrane region" description="Helical" evidence="13">
    <location>
        <begin position="216"/>
        <end position="238"/>
    </location>
</feature>
<dbReference type="GO" id="GO:0004930">
    <property type="term" value="F:G protein-coupled receptor activity"/>
    <property type="evidence" value="ECO:0007669"/>
    <property type="project" value="UniProtKB-KW"/>
</dbReference>
<dbReference type="PROSITE" id="PS00237">
    <property type="entry name" value="G_PROTEIN_RECEP_F1_1"/>
    <property type="match status" value="1"/>
</dbReference>
<feature type="transmembrane region" description="Helical" evidence="13">
    <location>
        <begin position="21"/>
        <end position="38"/>
    </location>
</feature>
<dbReference type="SUPFAM" id="SSF81321">
    <property type="entry name" value="Family A G protein-coupled receptor-like"/>
    <property type="match status" value="1"/>
</dbReference>
<keyword evidence="3 13" id="KW-1003">Cell membrane</keyword>
<comment type="similarity">
    <text evidence="12">Belongs to the G-protein coupled receptor 1 family.</text>
</comment>
<dbReference type="InterPro" id="IPR050516">
    <property type="entry name" value="Olfactory_GPCR"/>
</dbReference>
<comment type="function">
    <text evidence="1">Odorant receptor.</text>
</comment>
<evidence type="ECO:0000256" key="12">
    <source>
        <dbReference type="RuleBase" id="RU000688"/>
    </source>
</evidence>
<accession>A0A091CL42</accession>
<dbReference type="eggNOG" id="ENOG502SHXQ">
    <property type="taxonomic scope" value="Eukaryota"/>
</dbReference>
<dbReference type="GO" id="GO:0004984">
    <property type="term" value="F:olfactory receptor activity"/>
    <property type="evidence" value="ECO:0007669"/>
    <property type="project" value="InterPro"/>
</dbReference>
<dbReference type="PRINTS" id="PR00245">
    <property type="entry name" value="OLFACTORYR"/>
</dbReference>
<sequence length="324" mass="35863">MFLLDSKGASRLYNMKNNTHLWGFLLLRLTDSTVLLGLQAALFSLVYLVSTLENLTIVLLTVLDHHLHTPMYFFLRHLSFLDLCLISTTVPKYILNSITLTDSISFLECVCQLFFVIMLTALEVGILTAMSYDRYVAICHPLHYEAVMSKRCCVQLMAVSWLSGGALGILYSAGTFSLEFCGSIRIHQFFCDVPALLELTCSQDHAAVSVSVGLGVLYGFSCFVCILVSYVFIFSTVLKMSSKQNRSKAFSTCIPHLVVVGTFLFTGAAAYLKPATNSLPFLDLLCSAFYTVAPAALNPIIYCLRNSDIQSALFKVLGKARRVL</sequence>
<comment type="subcellular location">
    <subcellularLocation>
        <location evidence="2 13">Cell membrane</location>
        <topology evidence="2 13">Multi-pass membrane protein</topology>
    </subcellularLocation>
</comment>
<proteinExistence type="inferred from homology"/>
<dbReference type="GO" id="GO:0005886">
    <property type="term" value="C:plasma membrane"/>
    <property type="evidence" value="ECO:0007669"/>
    <property type="project" value="UniProtKB-SubCell"/>
</dbReference>
<evidence type="ECO:0000256" key="10">
    <source>
        <dbReference type="ARBA" id="ARBA00023170"/>
    </source>
</evidence>
<reference evidence="15 16" key="1">
    <citation type="submission" date="2013-11" db="EMBL/GenBank/DDBJ databases">
        <title>The Damaraland mole rat (Fukomys damarensis) genome and evolution of African mole rats.</title>
        <authorList>
            <person name="Gladyshev V.N."/>
            <person name="Fang X."/>
        </authorList>
    </citation>
    <scope>NUCLEOTIDE SEQUENCE [LARGE SCALE GENOMIC DNA]</scope>
    <source>
        <tissue evidence="15">Liver</tissue>
    </source>
</reference>
<evidence type="ECO:0000256" key="11">
    <source>
        <dbReference type="ARBA" id="ARBA00023224"/>
    </source>
</evidence>
<dbReference type="PRINTS" id="PR00237">
    <property type="entry name" value="GPCRRHODOPSN"/>
</dbReference>
<keyword evidence="11 12" id="KW-0807">Transducer</keyword>
<dbReference type="AlphaFoldDB" id="A0A091CL42"/>
<dbReference type="CDD" id="cd15227">
    <property type="entry name" value="7tmA_OR14-like"/>
    <property type="match status" value="1"/>
</dbReference>
<dbReference type="SMART" id="SM01381">
    <property type="entry name" value="7TM_GPCR_Srsx"/>
    <property type="match status" value="1"/>
</dbReference>
<evidence type="ECO:0000256" key="1">
    <source>
        <dbReference type="ARBA" id="ARBA00002936"/>
    </source>
</evidence>
<evidence type="ECO:0000256" key="6">
    <source>
        <dbReference type="ARBA" id="ARBA00022725"/>
    </source>
</evidence>
<feature type="transmembrane region" description="Helical" evidence="13">
    <location>
        <begin position="278"/>
        <end position="297"/>
    </location>
</feature>
<organism evidence="15 16">
    <name type="scientific">Fukomys damarensis</name>
    <name type="common">Damaraland mole rat</name>
    <name type="synonym">Cryptomys damarensis</name>
    <dbReference type="NCBI Taxonomy" id="885580"/>
    <lineage>
        <taxon>Eukaryota</taxon>
        <taxon>Metazoa</taxon>
        <taxon>Chordata</taxon>
        <taxon>Craniata</taxon>
        <taxon>Vertebrata</taxon>
        <taxon>Euteleostomi</taxon>
        <taxon>Mammalia</taxon>
        <taxon>Eutheria</taxon>
        <taxon>Euarchontoglires</taxon>
        <taxon>Glires</taxon>
        <taxon>Rodentia</taxon>
        <taxon>Hystricomorpha</taxon>
        <taxon>Bathyergidae</taxon>
        <taxon>Fukomys</taxon>
    </lineage>
</organism>
<evidence type="ECO:0000256" key="8">
    <source>
        <dbReference type="ARBA" id="ARBA00023040"/>
    </source>
</evidence>
<gene>
    <name evidence="15" type="ORF">H920_20566</name>
</gene>
<dbReference type="Gene3D" id="1.20.1070.10">
    <property type="entry name" value="Rhodopsin 7-helix transmembrane proteins"/>
    <property type="match status" value="1"/>
</dbReference>
<name>A0A091CL42_FUKDA</name>
<evidence type="ECO:0000256" key="5">
    <source>
        <dbReference type="ARBA" id="ARBA00022692"/>
    </source>
</evidence>
<dbReference type="Pfam" id="PF13853">
    <property type="entry name" value="7tm_4"/>
    <property type="match status" value="1"/>
</dbReference>
<dbReference type="Proteomes" id="UP000028990">
    <property type="component" value="Unassembled WGS sequence"/>
</dbReference>
<evidence type="ECO:0000256" key="4">
    <source>
        <dbReference type="ARBA" id="ARBA00022606"/>
    </source>
</evidence>
<evidence type="ECO:0000256" key="3">
    <source>
        <dbReference type="ARBA" id="ARBA00022475"/>
    </source>
</evidence>
<keyword evidence="9 13" id="KW-0472">Membrane</keyword>
<evidence type="ECO:0000256" key="2">
    <source>
        <dbReference type="ARBA" id="ARBA00004651"/>
    </source>
</evidence>
<dbReference type="InterPro" id="IPR017452">
    <property type="entry name" value="GPCR_Rhodpsn_7TM"/>
</dbReference>
<evidence type="ECO:0000256" key="7">
    <source>
        <dbReference type="ARBA" id="ARBA00022989"/>
    </source>
</evidence>
<feature type="transmembrane region" description="Helical" evidence="13">
    <location>
        <begin position="250"/>
        <end position="272"/>
    </location>
</feature>
<dbReference type="OMA" id="FCGSIRI"/>
<keyword evidence="7 13" id="KW-1133">Transmembrane helix</keyword>
<dbReference type="EMBL" id="KN125575">
    <property type="protein sequence ID" value="KFO18048.1"/>
    <property type="molecule type" value="Genomic_DNA"/>
</dbReference>
<evidence type="ECO:0000259" key="14">
    <source>
        <dbReference type="PROSITE" id="PS50262"/>
    </source>
</evidence>
<dbReference type="PANTHER" id="PTHR26452">
    <property type="entry name" value="OLFACTORY RECEPTOR"/>
    <property type="match status" value="1"/>
</dbReference>
<dbReference type="PROSITE" id="PS50262">
    <property type="entry name" value="G_PROTEIN_RECEP_F1_2"/>
    <property type="match status" value="1"/>
</dbReference>